<keyword evidence="3" id="KW-1185">Reference proteome</keyword>
<keyword evidence="1" id="KW-0812">Transmembrane</keyword>
<organism evidence="2 3">
    <name type="scientific">Nocardioides luteus</name>
    <dbReference type="NCBI Taxonomy" id="1844"/>
    <lineage>
        <taxon>Bacteria</taxon>
        <taxon>Bacillati</taxon>
        <taxon>Actinomycetota</taxon>
        <taxon>Actinomycetes</taxon>
        <taxon>Propionibacteriales</taxon>
        <taxon>Nocardioidaceae</taxon>
        <taxon>Nocardioides</taxon>
    </lineage>
</organism>
<keyword evidence="1" id="KW-0472">Membrane</keyword>
<comment type="caution">
    <text evidence="2">The sequence shown here is derived from an EMBL/GenBank/DDBJ whole genome shotgun (WGS) entry which is preliminary data.</text>
</comment>
<protein>
    <submittedName>
        <fullName evidence="2">Uncharacterized protein</fullName>
    </submittedName>
</protein>
<name>A0A1J4N024_9ACTN</name>
<dbReference type="EMBL" id="JZDQ02000031">
    <property type="protein sequence ID" value="OIJ24934.1"/>
    <property type="molecule type" value="Genomic_DNA"/>
</dbReference>
<dbReference type="STRING" id="1844.UG56_020185"/>
<evidence type="ECO:0000313" key="3">
    <source>
        <dbReference type="Proteomes" id="UP000033772"/>
    </source>
</evidence>
<keyword evidence="1" id="KW-1133">Transmembrane helix</keyword>
<evidence type="ECO:0000313" key="2">
    <source>
        <dbReference type="EMBL" id="OIJ24934.1"/>
    </source>
</evidence>
<dbReference type="Proteomes" id="UP000033772">
    <property type="component" value="Unassembled WGS sequence"/>
</dbReference>
<sequence>MNGGHVGENITGPTLSVSRRLTIAGTVVVLLLVAWAAVLGGRVLLDRAGPPEYPATGVRDWATFADHLVLGTAGPDDTDRLEVTTVLWSRQGAHPIGRRISIDADLTEGEAYAVPVAWLEDDGGHWVALAPDAVLPLDGGRITGGGGTWAADHAGESPRALATELYETGPHPAAVPYLYGSLEQRLAAVER</sequence>
<accession>A0A1J4N024</accession>
<evidence type="ECO:0000256" key="1">
    <source>
        <dbReference type="SAM" id="Phobius"/>
    </source>
</evidence>
<reference evidence="2" key="1">
    <citation type="submission" date="2016-10" db="EMBL/GenBank/DDBJ databases">
        <title>Draft Genome Sequence of Nocardioides luteus Strain BAFB, an Alkane-Degrading Bacterium Isolated from JP-7 Polluted Soil.</title>
        <authorList>
            <person name="Brown L."/>
            <person name="Ruiz O.N."/>
            <person name="Gunasekera T."/>
        </authorList>
    </citation>
    <scope>NUCLEOTIDE SEQUENCE [LARGE SCALE GENOMIC DNA]</scope>
    <source>
        <strain evidence="2">BAFB</strain>
    </source>
</reference>
<proteinExistence type="predicted"/>
<gene>
    <name evidence="2" type="ORF">UG56_020185</name>
</gene>
<feature type="transmembrane region" description="Helical" evidence="1">
    <location>
        <begin position="23"/>
        <end position="45"/>
    </location>
</feature>
<dbReference type="AlphaFoldDB" id="A0A1J4N024"/>